<keyword evidence="10" id="KW-1185">Reference proteome</keyword>
<evidence type="ECO:0000256" key="5">
    <source>
        <dbReference type="ARBA" id="ARBA00022989"/>
    </source>
</evidence>
<evidence type="ECO:0000256" key="3">
    <source>
        <dbReference type="ARBA" id="ARBA00022475"/>
    </source>
</evidence>
<reference evidence="9 10" key="1">
    <citation type="submission" date="2018-06" db="EMBL/GenBank/DDBJ databases">
        <title>Comparative genomics of Brasilonema spp. strains.</title>
        <authorList>
            <person name="Alvarenga D.O."/>
            <person name="Fiore M.F."/>
            <person name="Varani A.M."/>
        </authorList>
    </citation>
    <scope>NUCLEOTIDE SEQUENCE [LARGE SCALE GENOMIC DNA]</scope>
    <source>
        <strain evidence="9 10">SPC951</strain>
    </source>
</reference>
<feature type="transmembrane region" description="Helical" evidence="7">
    <location>
        <begin position="352"/>
        <end position="373"/>
    </location>
</feature>
<protein>
    <submittedName>
        <fullName evidence="9">ABC transporter</fullName>
    </submittedName>
</protein>
<feature type="domain" description="ABC3 transporter permease C-terminal" evidence="8">
    <location>
        <begin position="278"/>
        <end position="382"/>
    </location>
</feature>
<keyword evidence="6 7" id="KW-0472">Membrane</keyword>
<evidence type="ECO:0000259" key="8">
    <source>
        <dbReference type="Pfam" id="PF02687"/>
    </source>
</evidence>
<name>A0ABX1P1J4_9CYAN</name>
<sequence length="391" mass="43680">MIAFIQQLQRRIPLGWLQLSHEKSRLLVALSGIAFADVLMFMQLGFQTALYDSNTRLNRVLQTDIVLVSPKGRNMQNLSTFSRRRLYQASSISGVKSAEALYVSFITWKNPQTRRETSIQLLGFNPEQPAFGLPEVNQQLDKIKLPDTFLFDKGSRGQYQEAIAQIEQGKTVTTEAENHTITINGLFKLGTSFGAEGNLITSDQNFLRLFPGRQAASINLGLVYLEPGYDPQQVATALRAYLPNDVKVLTHKEFIQFEENYWQTESPIGFIFGLGVSMGFLVGIIIVYQVLSTDVNAHLKEYATLKAMGYHNLYFLGIIFEEALILAFLGFLPGTIVPLGLYSLTRTATNLPIYMTLTRALVVLMLTIIMCVISGAIATRKLQAADPADMF</sequence>
<dbReference type="InterPro" id="IPR051125">
    <property type="entry name" value="ABC-4/HrtB_transporter"/>
</dbReference>
<evidence type="ECO:0000313" key="9">
    <source>
        <dbReference type="EMBL" id="NMG18195.1"/>
    </source>
</evidence>
<dbReference type="RefSeq" id="WP_169153491.1">
    <property type="nucleotide sequence ID" value="NZ_CAWPJE010000237.1"/>
</dbReference>
<feature type="transmembrane region" description="Helical" evidence="7">
    <location>
        <begin position="312"/>
        <end position="332"/>
    </location>
</feature>
<organism evidence="9 10">
    <name type="scientific">Brasilonema bromeliae SPC951</name>
    <dbReference type="NCBI Taxonomy" id="385972"/>
    <lineage>
        <taxon>Bacteria</taxon>
        <taxon>Bacillati</taxon>
        <taxon>Cyanobacteriota</taxon>
        <taxon>Cyanophyceae</taxon>
        <taxon>Nostocales</taxon>
        <taxon>Scytonemataceae</taxon>
        <taxon>Brasilonema</taxon>
        <taxon>Bromeliae group (in: Brasilonema)</taxon>
    </lineage>
</organism>
<dbReference type="PANTHER" id="PTHR43738:SF1">
    <property type="entry name" value="HEMIN TRANSPORT SYSTEM PERMEASE PROTEIN HRTB-RELATED"/>
    <property type="match status" value="1"/>
</dbReference>
<evidence type="ECO:0000256" key="7">
    <source>
        <dbReference type="SAM" id="Phobius"/>
    </source>
</evidence>
<keyword evidence="2" id="KW-0813">Transport</keyword>
<evidence type="ECO:0000313" key="10">
    <source>
        <dbReference type="Proteomes" id="UP000718564"/>
    </source>
</evidence>
<evidence type="ECO:0000256" key="4">
    <source>
        <dbReference type="ARBA" id="ARBA00022692"/>
    </source>
</evidence>
<evidence type="ECO:0000256" key="6">
    <source>
        <dbReference type="ARBA" id="ARBA00023136"/>
    </source>
</evidence>
<keyword evidence="3" id="KW-1003">Cell membrane</keyword>
<keyword evidence="4 7" id="KW-0812">Transmembrane</keyword>
<dbReference type="EMBL" id="QMEB01000006">
    <property type="protein sequence ID" value="NMG18195.1"/>
    <property type="molecule type" value="Genomic_DNA"/>
</dbReference>
<comment type="caution">
    <text evidence="9">The sequence shown here is derived from an EMBL/GenBank/DDBJ whole genome shotgun (WGS) entry which is preliminary data.</text>
</comment>
<dbReference type="Pfam" id="PF02687">
    <property type="entry name" value="FtsX"/>
    <property type="match status" value="1"/>
</dbReference>
<keyword evidence="5 7" id="KW-1133">Transmembrane helix</keyword>
<gene>
    <name evidence="9" type="ORF">DP116_01530</name>
</gene>
<dbReference type="InterPro" id="IPR003838">
    <property type="entry name" value="ABC3_permease_C"/>
</dbReference>
<feature type="transmembrane region" description="Helical" evidence="7">
    <location>
        <begin position="268"/>
        <end position="291"/>
    </location>
</feature>
<proteinExistence type="predicted"/>
<dbReference type="PIRSF" id="PIRSF031773">
    <property type="entry name" value="DevC"/>
    <property type="match status" value="1"/>
</dbReference>
<comment type="subcellular location">
    <subcellularLocation>
        <location evidence="1">Cell membrane</location>
        <topology evidence="1">Multi-pass membrane protein</topology>
    </subcellularLocation>
</comment>
<dbReference type="PANTHER" id="PTHR43738">
    <property type="entry name" value="ABC TRANSPORTER, MEMBRANE PROTEIN"/>
    <property type="match status" value="1"/>
</dbReference>
<accession>A0ABX1P1J4</accession>
<dbReference type="InterPro" id="IPR005891">
    <property type="entry name" value="DevC"/>
</dbReference>
<dbReference type="Proteomes" id="UP000718564">
    <property type="component" value="Unassembled WGS sequence"/>
</dbReference>
<evidence type="ECO:0000256" key="1">
    <source>
        <dbReference type="ARBA" id="ARBA00004651"/>
    </source>
</evidence>
<dbReference type="NCBIfam" id="TIGR01185">
    <property type="entry name" value="devC"/>
    <property type="match status" value="1"/>
</dbReference>
<evidence type="ECO:0000256" key="2">
    <source>
        <dbReference type="ARBA" id="ARBA00022448"/>
    </source>
</evidence>